<evidence type="ECO:0000313" key="2">
    <source>
        <dbReference type="EnsemblPlants" id="Kaladp0060s0171.1.v1.1.CDS.1"/>
    </source>
</evidence>
<dbReference type="EnsemblPlants" id="Kaladp0060s0171.1.v1.1">
    <property type="protein sequence ID" value="Kaladp0060s0171.1.v1.1.CDS.1"/>
    <property type="gene ID" value="Kaladp0060s0171.v1.1"/>
</dbReference>
<dbReference type="PANTHER" id="PTHR48011:SF18">
    <property type="entry name" value="MITOGEN-ACTIVATED PROTEIN KINASE KINASE KINASE 19-RELATED"/>
    <property type="match status" value="1"/>
</dbReference>
<evidence type="ECO:0000259" key="1">
    <source>
        <dbReference type="PROSITE" id="PS50011"/>
    </source>
</evidence>
<dbReference type="CDD" id="cd06606">
    <property type="entry name" value="STKc_MAPKKK"/>
    <property type="match status" value="1"/>
</dbReference>
<dbReference type="Proteomes" id="UP000594263">
    <property type="component" value="Unplaced"/>
</dbReference>
<dbReference type="Pfam" id="PF00069">
    <property type="entry name" value="Pkinase"/>
    <property type="match status" value="1"/>
</dbReference>
<feature type="domain" description="Protein kinase" evidence="1">
    <location>
        <begin position="3"/>
        <end position="267"/>
    </location>
</feature>
<dbReference type="GO" id="GO:0005524">
    <property type="term" value="F:ATP binding"/>
    <property type="evidence" value="ECO:0007669"/>
    <property type="project" value="InterPro"/>
</dbReference>
<dbReference type="Gene3D" id="1.10.510.10">
    <property type="entry name" value="Transferase(Phosphotransferase) domain 1"/>
    <property type="match status" value="1"/>
</dbReference>
<dbReference type="SUPFAM" id="SSF56112">
    <property type="entry name" value="Protein kinase-like (PK-like)"/>
    <property type="match status" value="1"/>
</dbReference>
<evidence type="ECO:0000313" key="3">
    <source>
        <dbReference type="Proteomes" id="UP000594263"/>
    </source>
</evidence>
<dbReference type="InterPro" id="IPR052751">
    <property type="entry name" value="Plant_MAPKKK"/>
</dbReference>
<organism evidence="2 3">
    <name type="scientific">Kalanchoe fedtschenkoi</name>
    <name type="common">Lavender scallops</name>
    <name type="synonym">South American air plant</name>
    <dbReference type="NCBI Taxonomy" id="63787"/>
    <lineage>
        <taxon>Eukaryota</taxon>
        <taxon>Viridiplantae</taxon>
        <taxon>Streptophyta</taxon>
        <taxon>Embryophyta</taxon>
        <taxon>Tracheophyta</taxon>
        <taxon>Spermatophyta</taxon>
        <taxon>Magnoliopsida</taxon>
        <taxon>eudicotyledons</taxon>
        <taxon>Gunneridae</taxon>
        <taxon>Pentapetalae</taxon>
        <taxon>Saxifragales</taxon>
        <taxon>Crassulaceae</taxon>
        <taxon>Kalanchoe</taxon>
    </lineage>
</organism>
<dbReference type="AlphaFoldDB" id="A0A7N0UCC8"/>
<dbReference type="PROSITE" id="PS50011">
    <property type="entry name" value="PROTEIN_KINASE_DOM"/>
    <property type="match status" value="1"/>
</dbReference>
<dbReference type="PANTHER" id="PTHR48011">
    <property type="entry name" value="CCR4-NOT TRANSCRIPTIONAL COMPLEX SUBUNIT CAF120-RELATED"/>
    <property type="match status" value="1"/>
</dbReference>
<protein>
    <recommendedName>
        <fullName evidence="1">Protein kinase domain-containing protein</fullName>
    </recommendedName>
</protein>
<accession>A0A7N0UCC8</accession>
<dbReference type="Gramene" id="Kaladp0060s0171.1.v1.1">
    <property type="protein sequence ID" value="Kaladp0060s0171.1.v1.1.CDS.1"/>
    <property type="gene ID" value="Kaladp0060s0171.v1.1"/>
</dbReference>
<dbReference type="SMART" id="SM00220">
    <property type="entry name" value="S_TKc"/>
    <property type="match status" value="1"/>
</dbReference>
<dbReference type="InterPro" id="IPR000719">
    <property type="entry name" value="Prot_kinase_dom"/>
</dbReference>
<dbReference type="GO" id="GO:0007165">
    <property type="term" value="P:signal transduction"/>
    <property type="evidence" value="ECO:0007669"/>
    <property type="project" value="TreeGrafter"/>
</dbReference>
<reference evidence="2" key="1">
    <citation type="submission" date="2021-01" db="UniProtKB">
        <authorList>
            <consortium name="EnsemblPlants"/>
        </authorList>
    </citation>
    <scope>IDENTIFICATION</scope>
</reference>
<proteinExistence type="predicted"/>
<dbReference type="InterPro" id="IPR008271">
    <property type="entry name" value="Ser/Thr_kinase_AS"/>
</dbReference>
<dbReference type="InterPro" id="IPR011009">
    <property type="entry name" value="Kinase-like_dom_sf"/>
</dbReference>
<dbReference type="PROSITE" id="PS00108">
    <property type="entry name" value="PROTEIN_KINASE_ST"/>
    <property type="match status" value="1"/>
</dbReference>
<dbReference type="GO" id="GO:0004672">
    <property type="term" value="F:protein kinase activity"/>
    <property type="evidence" value="ECO:0007669"/>
    <property type="project" value="InterPro"/>
</dbReference>
<sequence>MEWVRGETIGHGSFAKVDLAILKSGDGLMAVKSVPDYNSESLKHEREVLGLLANSENVIRCFGDSFSCENGELVYNVFLEHAAGGSVYDRVKRVGGGRLSEAEVRSFTRSVLSGLREVHAAGFVHCDVKLQNILLCSSNSANSETGVVAKIADFGLAKRRSRNRVAGNRDGFRGTPLYMAPETVVYGEFESPADIWAVGCAVVEMLTGAPAWKNESNVASLFLKISQQSPELPENLSSEIRDFLEKCFIRDAAGRWTAEMLLDHQFIAAGAPEKAPVSPRCPFDFPEFVTPTPISQSGFDSWIEKDLDCTIFDLRESPEISSPARFRQLATDQVPNWVFSNSWLIVR</sequence>
<name>A0A7N0UCC8_KALFE</name>
<dbReference type="OMA" id="RIHSKGF"/>
<keyword evidence="3" id="KW-1185">Reference proteome</keyword>